<dbReference type="GO" id="GO:0044341">
    <property type="term" value="P:sodium-dependent phosphate transport"/>
    <property type="evidence" value="ECO:0007669"/>
    <property type="project" value="InterPro"/>
</dbReference>
<protein>
    <submittedName>
        <fullName evidence="7">Na/Pi cotransporter family protein</fullName>
    </submittedName>
</protein>
<accession>A0A5R9GAC5</accession>
<sequence length="325" mass="34379">MWQELAIPFGLGFAVFLFGMKAMEIGLHEWAGPILSGLIRRFTSTPFRGLVAGTLATTVLQSSDAVTVVTIGLVNAGVLTFRQTLGIVLGANVGGSITADMLGLDMSAEALPMLVCAGVSWFACLAVEQFRPSASRFARLTPSLRHLSLTACGFACVLIGMERMNTIVPVLQSRGLFVWFLDMSQQSIAWGLLAGAIVTAVIQSSAATIAVTMGLASVQAVPIELGIAIVLGANIGTCSTALLASLGGSKAGRYVAWSHIALNLGGSLLFFPFIEQLAALSAFWTESPYDQIARAQTIFNVLCSLIALPLCYLGLNKLRPQRIRP</sequence>
<dbReference type="PANTHER" id="PTHR10010">
    <property type="entry name" value="SOLUTE CARRIER FAMILY 34 SODIUM PHOSPHATE , MEMBER 2-RELATED"/>
    <property type="match status" value="1"/>
</dbReference>
<feature type="transmembrane region" description="Helical" evidence="6">
    <location>
        <begin position="110"/>
        <end position="127"/>
    </location>
</feature>
<dbReference type="InterPro" id="IPR003841">
    <property type="entry name" value="Na/Pi_transpt"/>
</dbReference>
<name>A0A5R9GAC5_9BACL</name>
<dbReference type="PANTHER" id="PTHR10010:SF46">
    <property type="entry name" value="SODIUM-DEPENDENT PHOSPHATE TRANSPORT PROTEIN 2B"/>
    <property type="match status" value="1"/>
</dbReference>
<organism evidence="7 8">
    <name type="scientific">Paenibacillus antri</name>
    <dbReference type="NCBI Taxonomy" id="2582848"/>
    <lineage>
        <taxon>Bacteria</taxon>
        <taxon>Bacillati</taxon>
        <taxon>Bacillota</taxon>
        <taxon>Bacilli</taxon>
        <taxon>Bacillales</taxon>
        <taxon>Paenibacillaceae</taxon>
        <taxon>Paenibacillus</taxon>
    </lineage>
</organism>
<dbReference type="Proteomes" id="UP000309676">
    <property type="component" value="Unassembled WGS sequence"/>
</dbReference>
<comment type="caution">
    <text evidence="7">The sequence shown here is derived from an EMBL/GenBank/DDBJ whole genome shotgun (WGS) entry which is preliminary data.</text>
</comment>
<feature type="transmembrane region" description="Helical" evidence="6">
    <location>
        <begin position="225"/>
        <end position="248"/>
    </location>
</feature>
<dbReference type="GO" id="GO:0005886">
    <property type="term" value="C:plasma membrane"/>
    <property type="evidence" value="ECO:0007669"/>
    <property type="project" value="UniProtKB-SubCell"/>
</dbReference>
<evidence type="ECO:0000256" key="3">
    <source>
        <dbReference type="ARBA" id="ARBA00022692"/>
    </source>
</evidence>
<evidence type="ECO:0000256" key="1">
    <source>
        <dbReference type="ARBA" id="ARBA00004651"/>
    </source>
</evidence>
<evidence type="ECO:0000256" key="2">
    <source>
        <dbReference type="ARBA" id="ARBA00022475"/>
    </source>
</evidence>
<evidence type="ECO:0000256" key="6">
    <source>
        <dbReference type="SAM" id="Phobius"/>
    </source>
</evidence>
<keyword evidence="2" id="KW-1003">Cell membrane</keyword>
<dbReference type="OrthoDB" id="9763003at2"/>
<dbReference type="GO" id="GO:0005436">
    <property type="term" value="F:sodium:phosphate symporter activity"/>
    <property type="evidence" value="ECO:0007669"/>
    <property type="project" value="InterPro"/>
</dbReference>
<dbReference type="NCBIfam" id="NF037997">
    <property type="entry name" value="Na_Pi_symport"/>
    <property type="match status" value="1"/>
</dbReference>
<keyword evidence="4 6" id="KW-1133">Transmembrane helix</keyword>
<keyword evidence="3 6" id="KW-0812">Transmembrane</keyword>
<dbReference type="Pfam" id="PF02690">
    <property type="entry name" value="Na_Pi_cotrans"/>
    <property type="match status" value="1"/>
</dbReference>
<dbReference type="AlphaFoldDB" id="A0A5R9GAC5"/>
<comment type="subcellular location">
    <subcellularLocation>
        <location evidence="1">Cell membrane</location>
        <topology evidence="1">Multi-pass membrane protein</topology>
    </subcellularLocation>
</comment>
<keyword evidence="8" id="KW-1185">Reference proteome</keyword>
<dbReference type="RefSeq" id="WP_138196038.1">
    <property type="nucleotide sequence ID" value="NZ_VCIW01000015.1"/>
</dbReference>
<reference evidence="7 8" key="1">
    <citation type="submission" date="2019-05" db="EMBL/GenBank/DDBJ databases">
        <authorList>
            <person name="Narsing Rao M.P."/>
            <person name="Li W.J."/>
        </authorList>
    </citation>
    <scope>NUCLEOTIDE SEQUENCE [LARGE SCALE GENOMIC DNA]</scope>
    <source>
        <strain evidence="7 8">SYSU_K30003</strain>
    </source>
</reference>
<evidence type="ECO:0000313" key="7">
    <source>
        <dbReference type="EMBL" id="TLS50328.1"/>
    </source>
</evidence>
<gene>
    <name evidence="7" type="ORF">FE782_20075</name>
</gene>
<evidence type="ECO:0000256" key="4">
    <source>
        <dbReference type="ARBA" id="ARBA00022989"/>
    </source>
</evidence>
<proteinExistence type="predicted"/>
<dbReference type="EMBL" id="VCIW01000015">
    <property type="protein sequence ID" value="TLS50328.1"/>
    <property type="molecule type" value="Genomic_DNA"/>
</dbReference>
<feature type="transmembrane region" description="Helical" evidence="6">
    <location>
        <begin position="188"/>
        <end position="213"/>
    </location>
</feature>
<keyword evidence="5 6" id="KW-0472">Membrane</keyword>
<evidence type="ECO:0000313" key="8">
    <source>
        <dbReference type="Proteomes" id="UP000309676"/>
    </source>
</evidence>
<evidence type="ECO:0000256" key="5">
    <source>
        <dbReference type="ARBA" id="ARBA00023136"/>
    </source>
</evidence>
<feature type="transmembrane region" description="Helical" evidence="6">
    <location>
        <begin position="297"/>
        <end position="315"/>
    </location>
</feature>
<feature type="transmembrane region" description="Helical" evidence="6">
    <location>
        <begin position="260"/>
        <end position="285"/>
    </location>
</feature>